<keyword evidence="15" id="KW-1185">Reference proteome</keyword>
<evidence type="ECO:0000256" key="14">
    <source>
        <dbReference type="SAM" id="Phobius"/>
    </source>
</evidence>
<dbReference type="GO" id="GO:0004497">
    <property type="term" value="F:monooxygenase activity"/>
    <property type="evidence" value="ECO:0007669"/>
    <property type="project" value="UniProtKB-KW"/>
</dbReference>
<keyword evidence="7 14" id="KW-1133">Transmembrane helix</keyword>
<dbReference type="PANTHER" id="PTHR47947:SF26">
    <property type="entry name" value="CYTOCHROME P450"/>
    <property type="match status" value="1"/>
</dbReference>
<dbReference type="GO" id="GO:0005506">
    <property type="term" value="F:iron ion binding"/>
    <property type="evidence" value="ECO:0007669"/>
    <property type="project" value="InterPro"/>
</dbReference>
<keyword evidence="10 13" id="KW-0503">Monooxygenase</keyword>
<keyword evidence="4 12" id="KW-0349">Heme</keyword>
<dbReference type="RefSeq" id="XP_022149460.1">
    <property type="nucleotide sequence ID" value="XM_022293768.1"/>
</dbReference>
<evidence type="ECO:0000256" key="10">
    <source>
        <dbReference type="ARBA" id="ARBA00023033"/>
    </source>
</evidence>
<dbReference type="AlphaFoldDB" id="A0A6J1D5S6"/>
<dbReference type="GeneID" id="111017884"/>
<dbReference type="Proteomes" id="UP000504603">
    <property type="component" value="Unplaced"/>
</dbReference>
<evidence type="ECO:0000256" key="12">
    <source>
        <dbReference type="PIRSR" id="PIRSR602401-1"/>
    </source>
</evidence>
<evidence type="ECO:0000256" key="6">
    <source>
        <dbReference type="ARBA" id="ARBA00022723"/>
    </source>
</evidence>
<feature type="transmembrane region" description="Helical" evidence="14">
    <location>
        <begin position="83"/>
        <end position="103"/>
    </location>
</feature>
<evidence type="ECO:0000256" key="13">
    <source>
        <dbReference type="RuleBase" id="RU000461"/>
    </source>
</evidence>
<dbReference type="PROSITE" id="PS00086">
    <property type="entry name" value="CYTOCHROME_P450"/>
    <property type="match status" value="1"/>
</dbReference>
<evidence type="ECO:0000256" key="2">
    <source>
        <dbReference type="ARBA" id="ARBA00004370"/>
    </source>
</evidence>
<protein>
    <submittedName>
        <fullName evidence="16">Isoflavone 2'-hydroxylase-like</fullName>
    </submittedName>
</protein>
<keyword evidence="11 14" id="KW-0472">Membrane</keyword>
<evidence type="ECO:0000256" key="7">
    <source>
        <dbReference type="ARBA" id="ARBA00022989"/>
    </source>
</evidence>
<comment type="cofactor">
    <cofactor evidence="1 12">
        <name>heme</name>
        <dbReference type="ChEBI" id="CHEBI:30413"/>
    </cofactor>
</comment>
<comment type="subcellular location">
    <subcellularLocation>
        <location evidence="2">Membrane</location>
    </subcellularLocation>
</comment>
<feature type="binding site" description="axial binding residue" evidence="12">
    <location>
        <position position="516"/>
    </location>
    <ligand>
        <name>heme</name>
        <dbReference type="ChEBI" id="CHEBI:30413"/>
    </ligand>
    <ligandPart>
        <name>Fe</name>
        <dbReference type="ChEBI" id="CHEBI:18248"/>
    </ligandPart>
</feature>
<dbReference type="PRINTS" id="PR00385">
    <property type="entry name" value="P450"/>
</dbReference>
<keyword evidence="6 12" id="KW-0479">Metal-binding</keyword>
<evidence type="ECO:0000256" key="11">
    <source>
        <dbReference type="ARBA" id="ARBA00023136"/>
    </source>
</evidence>
<evidence type="ECO:0000313" key="16">
    <source>
        <dbReference type="RefSeq" id="XP_022149460.1"/>
    </source>
</evidence>
<dbReference type="PRINTS" id="PR00463">
    <property type="entry name" value="EP450I"/>
</dbReference>
<dbReference type="InterPro" id="IPR050651">
    <property type="entry name" value="Plant_Cytochrome_P450_Monoox"/>
</dbReference>
<evidence type="ECO:0000256" key="1">
    <source>
        <dbReference type="ARBA" id="ARBA00001971"/>
    </source>
</evidence>
<dbReference type="FunFam" id="1.10.630.10:FF:000023">
    <property type="entry name" value="Cytochrome P450 family protein"/>
    <property type="match status" value="1"/>
</dbReference>
<keyword evidence="8 13" id="KW-0560">Oxidoreductase</keyword>
<gene>
    <name evidence="16" type="primary">LOC111017884</name>
</gene>
<dbReference type="Pfam" id="PF00067">
    <property type="entry name" value="p450"/>
    <property type="match status" value="1"/>
</dbReference>
<dbReference type="CDD" id="cd20653">
    <property type="entry name" value="CYP81"/>
    <property type="match status" value="1"/>
</dbReference>
<dbReference type="PANTHER" id="PTHR47947">
    <property type="entry name" value="CYTOCHROME P450 82C3-RELATED"/>
    <property type="match status" value="1"/>
</dbReference>
<evidence type="ECO:0000256" key="8">
    <source>
        <dbReference type="ARBA" id="ARBA00023002"/>
    </source>
</evidence>
<comment type="similarity">
    <text evidence="3 13">Belongs to the cytochrome P450 family.</text>
</comment>
<dbReference type="KEGG" id="mcha:111017884"/>
<evidence type="ECO:0000313" key="15">
    <source>
        <dbReference type="Proteomes" id="UP000504603"/>
    </source>
</evidence>
<evidence type="ECO:0000256" key="5">
    <source>
        <dbReference type="ARBA" id="ARBA00022692"/>
    </source>
</evidence>
<dbReference type="OrthoDB" id="1055148at2759"/>
<evidence type="ECO:0000256" key="3">
    <source>
        <dbReference type="ARBA" id="ARBA00010617"/>
    </source>
</evidence>
<evidence type="ECO:0000256" key="4">
    <source>
        <dbReference type="ARBA" id="ARBA00022617"/>
    </source>
</evidence>
<keyword evidence="5 14" id="KW-0812">Transmembrane</keyword>
<dbReference type="InterPro" id="IPR036396">
    <property type="entry name" value="Cyt_P450_sf"/>
</dbReference>
<sequence>MDAPSGKTCKLFLKKYPTLYFLMISQLLSCEHSSDGSPFPSFPFKLGCTQNFLSHSFPLAEPIFTHASNSTSLISNTKRRMDILLLSISLSLFSLFIFFHFLLRPYRRNLPPSPFFRLPLIGHLHLVKHPVHRTLHKLSHNYGHVFSLRYGSRLVVVVSSPSAVQECFTKNDIVLANRPLLKSGKFLAYNHTTLAVSPYGEHWRNLRRISTLEIFSTSRLNLFLGIREDEVKNLLRKLRGDSLQEFRAVELDSMLLDHTFNIVVRMIAGKKYYGEDLRDEGQSKKFREMVKEILANGGTANLGDFVPLWNWIDPTGYEKRIMKIGERSDELLQELVDEIRNQKDGGNTMIDHLLSLQNTQPEYFSDQIIKGLAQILLLAGIDTAAITLEWALSQLLNNPEVLKKARAEIDHFIGEDRLVSEGDLSSLSYLQGVITETLRLNPAAPLLVPHCASEDCKIEGYDIPRDTIILINAWAIHRDSNIWEDATSFKPERHANTMGGVDSYKLLPFGLGRRACPGMGMAQRVVGLTLASLIQCFEWERVNSSLVDMTEGEGLTMPKAQPLVAKCKPRPILKAILGVGGTIHNI</sequence>
<dbReference type="InterPro" id="IPR002401">
    <property type="entry name" value="Cyt_P450_E_grp-I"/>
</dbReference>
<evidence type="ECO:0000256" key="9">
    <source>
        <dbReference type="ARBA" id="ARBA00023004"/>
    </source>
</evidence>
<dbReference type="GO" id="GO:0016705">
    <property type="term" value="F:oxidoreductase activity, acting on paired donors, with incorporation or reduction of molecular oxygen"/>
    <property type="evidence" value="ECO:0007669"/>
    <property type="project" value="InterPro"/>
</dbReference>
<name>A0A6J1D5S6_MOMCH</name>
<organism evidence="15 16">
    <name type="scientific">Momordica charantia</name>
    <name type="common">Bitter gourd</name>
    <name type="synonym">Balsam pear</name>
    <dbReference type="NCBI Taxonomy" id="3673"/>
    <lineage>
        <taxon>Eukaryota</taxon>
        <taxon>Viridiplantae</taxon>
        <taxon>Streptophyta</taxon>
        <taxon>Embryophyta</taxon>
        <taxon>Tracheophyta</taxon>
        <taxon>Spermatophyta</taxon>
        <taxon>Magnoliopsida</taxon>
        <taxon>eudicotyledons</taxon>
        <taxon>Gunneridae</taxon>
        <taxon>Pentapetalae</taxon>
        <taxon>rosids</taxon>
        <taxon>fabids</taxon>
        <taxon>Cucurbitales</taxon>
        <taxon>Cucurbitaceae</taxon>
        <taxon>Momordiceae</taxon>
        <taxon>Momordica</taxon>
    </lineage>
</organism>
<dbReference type="InterPro" id="IPR017972">
    <property type="entry name" value="Cyt_P450_CS"/>
</dbReference>
<dbReference type="GO" id="GO:0020037">
    <property type="term" value="F:heme binding"/>
    <property type="evidence" value="ECO:0007669"/>
    <property type="project" value="InterPro"/>
</dbReference>
<dbReference type="GO" id="GO:0016020">
    <property type="term" value="C:membrane"/>
    <property type="evidence" value="ECO:0007669"/>
    <property type="project" value="UniProtKB-SubCell"/>
</dbReference>
<proteinExistence type="inferred from homology"/>
<dbReference type="Gene3D" id="1.10.630.10">
    <property type="entry name" value="Cytochrome P450"/>
    <property type="match status" value="1"/>
</dbReference>
<reference evidence="16" key="1">
    <citation type="submission" date="2025-08" db="UniProtKB">
        <authorList>
            <consortium name="RefSeq"/>
        </authorList>
    </citation>
    <scope>IDENTIFICATION</scope>
    <source>
        <strain evidence="16">OHB3-1</strain>
    </source>
</reference>
<accession>A0A6J1D5S6</accession>
<keyword evidence="9 12" id="KW-0408">Iron</keyword>
<dbReference type="InterPro" id="IPR001128">
    <property type="entry name" value="Cyt_P450"/>
</dbReference>
<dbReference type="SUPFAM" id="SSF48264">
    <property type="entry name" value="Cytochrome P450"/>
    <property type="match status" value="1"/>
</dbReference>